<comment type="subcellular location">
    <subcellularLocation>
        <location evidence="1">Membrane</location>
        <topology evidence="1">Multi-pass membrane protein</topology>
    </subcellularLocation>
</comment>
<dbReference type="AlphaFoldDB" id="W1YTV2"/>
<dbReference type="Gene3D" id="1.10.3430.10">
    <property type="entry name" value="Ammonium transporter AmtB like domains"/>
    <property type="match status" value="1"/>
</dbReference>
<feature type="transmembrane region" description="Helical" evidence="8">
    <location>
        <begin position="38"/>
        <end position="59"/>
    </location>
</feature>
<feature type="domain" description="Ammonium transporter AmtB-like" evidence="9">
    <location>
        <begin position="9"/>
        <end position="60"/>
    </location>
</feature>
<feature type="transmembrane region" description="Helical" evidence="8">
    <location>
        <begin position="6"/>
        <end position="31"/>
    </location>
</feature>
<keyword evidence="3" id="KW-0813">Transport</keyword>
<evidence type="ECO:0000256" key="1">
    <source>
        <dbReference type="ARBA" id="ARBA00004141"/>
    </source>
</evidence>
<evidence type="ECO:0000256" key="2">
    <source>
        <dbReference type="ARBA" id="ARBA00005887"/>
    </source>
</evidence>
<evidence type="ECO:0000256" key="7">
    <source>
        <dbReference type="ARBA" id="ARBA00023177"/>
    </source>
</evidence>
<gene>
    <name evidence="10" type="ORF">Q604_UNBC01384G0001</name>
</gene>
<dbReference type="PANTHER" id="PTHR43029:SF10">
    <property type="entry name" value="AMMONIUM TRANSPORTER MEP2"/>
    <property type="match status" value="1"/>
</dbReference>
<dbReference type="GO" id="GO:0005886">
    <property type="term" value="C:plasma membrane"/>
    <property type="evidence" value="ECO:0007669"/>
    <property type="project" value="TreeGrafter"/>
</dbReference>
<evidence type="ECO:0000256" key="4">
    <source>
        <dbReference type="ARBA" id="ARBA00022692"/>
    </source>
</evidence>
<dbReference type="GO" id="GO:0008519">
    <property type="term" value="F:ammonium channel activity"/>
    <property type="evidence" value="ECO:0007669"/>
    <property type="project" value="InterPro"/>
</dbReference>
<evidence type="ECO:0000256" key="3">
    <source>
        <dbReference type="ARBA" id="ARBA00022448"/>
    </source>
</evidence>
<organism evidence="10">
    <name type="scientific">human gut metagenome</name>
    <dbReference type="NCBI Taxonomy" id="408170"/>
    <lineage>
        <taxon>unclassified sequences</taxon>
        <taxon>metagenomes</taxon>
        <taxon>organismal metagenomes</taxon>
    </lineage>
</organism>
<keyword evidence="6 8" id="KW-0472">Membrane</keyword>
<dbReference type="InterPro" id="IPR001905">
    <property type="entry name" value="Ammonium_transpt"/>
</dbReference>
<reference evidence="10" key="1">
    <citation type="submission" date="2013-12" db="EMBL/GenBank/DDBJ databases">
        <title>A Varibaculum cambriense genome reconstructed from a premature infant gut community with otherwise low bacterial novelty that shifts toward anaerobic metabolism during the third week of life.</title>
        <authorList>
            <person name="Brown C.T."/>
            <person name="Sharon I."/>
            <person name="Thomas B.C."/>
            <person name="Castelle C.J."/>
            <person name="Morowitz M.J."/>
            <person name="Banfield J.F."/>
        </authorList>
    </citation>
    <scope>NUCLEOTIDE SEQUENCE</scope>
</reference>
<comment type="caution">
    <text evidence="10">The sequence shown here is derived from an EMBL/GenBank/DDBJ whole genome shotgun (WGS) entry which is preliminary data.</text>
</comment>
<dbReference type="InterPro" id="IPR029020">
    <property type="entry name" value="Ammonium/urea_transptr"/>
</dbReference>
<evidence type="ECO:0000259" key="9">
    <source>
        <dbReference type="Pfam" id="PF00909"/>
    </source>
</evidence>
<keyword evidence="7" id="KW-0924">Ammonia transport</keyword>
<keyword evidence="5 8" id="KW-1133">Transmembrane helix</keyword>
<evidence type="ECO:0000313" key="10">
    <source>
        <dbReference type="EMBL" id="ETJ44619.1"/>
    </source>
</evidence>
<name>W1YTV2_9ZZZZ</name>
<dbReference type="SUPFAM" id="SSF111352">
    <property type="entry name" value="Ammonium transporter"/>
    <property type="match status" value="1"/>
</dbReference>
<accession>W1YTV2</accession>
<dbReference type="EMBL" id="AZMM01001384">
    <property type="protein sequence ID" value="ETJ44619.1"/>
    <property type="molecule type" value="Genomic_DNA"/>
</dbReference>
<sequence>MEINLADSAFVMICSAMVFFMTPGLAFFYAGMVRRKNVLNTLMASFFCCGLASLLWVIIG</sequence>
<evidence type="ECO:0000256" key="6">
    <source>
        <dbReference type="ARBA" id="ARBA00023136"/>
    </source>
</evidence>
<proteinExistence type="inferred from homology"/>
<dbReference type="PANTHER" id="PTHR43029">
    <property type="entry name" value="AMMONIUM TRANSPORTER MEP2"/>
    <property type="match status" value="1"/>
</dbReference>
<evidence type="ECO:0000256" key="5">
    <source>
        <dbReference type="ARBA" id="ARBA00022989"/>
    </source>
</evidence>
<evidence type="ECO:0000256" key="8">
    <source>
        <dbReference type="SAM" id="Phobius"/>
    </source>
</evidence>
<feature type="non-terminal residue" evidence="10">
    <location>
        <position position="60"/>
    </location>
</feature>
<dbReference type="InterPro" id="IPR024041">
    <property type="entry name" value="NH4_transpt_AmtB-like_dom"/>
</dbReference>
<protein>
    <submittedName>
        <fullName evidence="10">Ammonium transporter</fullName>
    </submittedName>
</protein>
<comment type="similarity">
    <text evidence="2">Belongs to the ammonia transporter channel (TC 1.A.11.2) family.</text>
</comment>
<keyword evidence="4 8" id="KW-0812">Transmembrane</keyword>
<dbReference type="Pfam" id="PF00909">
    <property type="entry name" value="Ammonium_transp"/>
    <property type="match status" value="1"/>
</dbReference>